<accession>A0A8B2ZNK4</accession>
<evidence type="ECO:0000259" key="13">
    <source>
        <dbReference type="PROSITE" id="PS51464"/>
    </source>
</evidence>
<dbReference type="GO" id="GO:0009254">
    <property type="term" value="P:peptidoglycan turnover"/>
    <property type="evidence" value="ECO:0007669"/>
    <property type="project" value="TreeGrafter"/>
</dbReference>
<dbReference type="Proteomes" id="UP000261016">
    <property type="component" value="Unassembled WGS sequence"/>
</dbReference>
<organism evidence="16 17">
    <name type="scientific">Staphylococcus warneri</name>
    <dbReference type="NCBI Taxonomy" id="1292"/>
    <lineage>
        <taxon>Bacteria</taxon>
        <taxon>Bacillati</taxon>
        <taxon>Bacillota</taxon>
        <taxon>Bacilli</taxon>
        <taxon>Bacillales</taxon>
        <taxon>Staphylococcaceae</taxon>
        <taxon>Staphylococcus</taxon>
    </lineage>
</organism>
<dbReference type="GO" id="GO:0016803">
    <property type="term" value="F:ether hydrolase activity"/>
    <property type="evidence" value="ECO:0007669"/>
    <property type="project" value="TreeGrafter"/>
</dbReference>
<dbReference type="CDD" id="cd05007">
    <property type="entry name" value="SIS_Etherase"/>
    <property type="match status" value="1"/>
</dbReference>
<dbReference type="InterPro" id="IPR040190">
    <property type="entry name" value="MURQ/GCKR"/>
</dbReference>
<evidence type="ECO:0000256" key="6">
    <source>
        <dbReference type="ARBA" id="ARBA00060672"/>
    </source>
</evidence>
<evidence type="ECO:0000256" key="12">
    <source>
        <dbReference type="HAMAP-Rule" id="MF_00068"/>
    </source>
</evidence>
<evidence type="ECO:0000313" key="16">
    <source>
        <dbReference type="EMBL" id="RGM31255.1"/>
    </source>
</evidence>
<evidence type="ECO:0000256" key="11">
    <source>
        <dbReference type="ARBA" id="ARBA00084049"/>
    </source>
</evidence>
<comment type="pathway">
    <text evidence="12">Amino-sugar metabolism; N-acetylmuramate degradation.</text>
</comment>
<evidence type="ECO:0000313" key="17">
    <source>
        <dbReference type="Proteomes" id="UP000261016"/>
    </source>
</evidence>
<comment type="pathway">
    <text evidence="6">Cell wall biogenesis.</text>
</comment>
<comment type="function">
    <text evidence="12">Specifically catalyzes the cleavage of the D-lactyl ether substituent of MurNAc 6-phosphate, producing GlcNAc 6-phosphate and D-lactate.</text>
</comment>
<comment type="pathway">
    <text evidence="5">Amino-sugar metabolism; 1,6-anhydro-N-acetylmuramate degradation.</text>
</comment>
<evidence type="ECO:0000256" key="4">
    <source>
        <dbReference type="ARBA" id="ARBA00051747"/>
    </source>
</evidence>
<dbReference type="FunFam" id="1.10.8.1080:FF:000001">
    <property type="entry name" value="N-acetylmuramic acid 6-phosphate etherase"/>
    <property type="match status" value="1"/>
</dbReference>
<dbReference type="Proteomes" id="UP000814367">
    <property type="component" value="Unassembled WGS sequence"/>
</dbReference>
<evidence type="ECO:0000256" key="8">
    <source>
        <dbReference type="ARBA" id="ARBA00067056"/>
    </source>
</evidence>
<dbReference type="GO" id="GO:0097173">
    <property type="term" value="P:N-acetylmuramic acid catabolic process"/>
    <property type="evidence" value="ECO:0007669"/>
    <property type="project" value="UniProtKB-UniPathway"/>
</dbReference>
<dbReference type="PANTHER" id="PTHR10088:SF4">
    <property type="entry name" value="GLUCOKINASE REGULATORY PROTEIN"/>
    <property type="match status" value="1"/>
</dbReference>
<evidence type="ECO:0000313" key="15">
    <source>
        <dbReference type="EMBL" id="NBH30686.1"/>
    </source>
</evidence>
<dbReference type="EMBL" id="QSTD01000002">
    <property type="protein sequence ID" value="RGM31255.1"/>
    <property type="molecule type" value="Genomic_DNA"/>
</dbReference>
<feature type="active site" description="Proton donor" evidence="12">
    <location>
        <position position="81"/>
    </location>
</feature>
<dbReference type="HAMAP" id="MF_00068">
    <property type="entry name" value="MurQ"/>
    <property type="match status" value="1"/>
</dbReference>
<comment type="catalytic activity">
    <reaction evidence="4 12">
        <text>N-acetyl-D-muramate 6-phosphate + H2O = N-acetyl-D-glucosamine 6-phosphate + (R)-lactate</text>
        <dbReference type="Rhea" id="RHEA:26410"/>
        <dbReference type="ChEBI" id="CHEBI:15377"/>
        <dbReference type="ChEBI" id="CHEBI:16004"/>
        <dbReference type="ChEBI" id="CHEBI:57513"/>
        <dbReference type="ChEBI" id="CHEBI:58722"/>
        <dbReference type="EC" id="4.2.1.126"/>
    </reaction>
</comment>
<reference evidence="16 17" key="1">
    <citation type="submission" date="2018-08" db="EMBL/GenBank/DDBJ databases">
        <title>A genome reference for cultivated species of the human gut microbiota.</title>
        <authorList>
            <person name="Zou Y."/>
            <person name="Xue W."/>
            <person name="Luo G."/>
        </authorList>
    </citation>
    <scope>NUCLEOTIDE SEQUENCE [LARGE SCALE GENOMIC DNA]</scope>
    <source>
        <strain evidence="16 17">OM08-17AT</strain>
    </source>
</reference>
<reference evidence="14 19" key="3">
    <citation type="submission" date="2020-03" db="EMBL/GenBank/DDBJ databases">
        <title>Comparative genetics of Staphylococcus warneri persistents from caprine mastitis.</title>
        <authorList>
            <person name="Franca C.A."/>
            <person name="Rosa D.S."/>
            <person name="Silva A."/>
            <person name="Rodrigues D.L.N."/>
            <person name="Santos R.G."/>
            <person name="Castillo R.E.H."/>
            <person name="Moreira M.A.S."/>
            <person name="Lima M.C."/>
            <person name="Gouveia G.V."/>
            <person name="Gouveia J.J.S."/>
            <person name="Souza R.F.S."/>
            <person name="Bertram B."/>
            <person name="Azevedo V."/>
            <person name="Costa M."/>
        </authorList>
    </citation>
    <scope>NUCLEOTIDE SEQUENCE [LARGE SCALE GENOMIC DNA]</scope>
    <source>
        <strain evidence="14 19">Cap 9.2</strain>
    </source>
</reference>
<dbReference type="NCBIfam" id="NF003915">
    <property type="entry name" value="PRK05441.1"/>
    <property type="match status" value="1"/>
</dbReference>
<dbReference type="EMBL" id="JAANHJ010000001">
    <property type="protein sequence ID" value="MCG6224985.1"/>
    <property type="molecule type" value="Genomic_DNA"/>
</dbReference>
<protein>
    <recommendedName>
        <fullName evidence="9 12">N-acetylmuramic acid 6-phosphate etherase</fullName>
        <shortName evidence="12">MurNAc-6-P etherase</shortName>
        <ecNumber evidence="8 12">4.2.1.126</ecNumber>
    </recommendedName>
    <alternativeName>
        <fullName evidence="11 12">N-acetylmuramic acid 6-phosphate hydrolase</fullName>
    </alternativeName>
    <alternativeName>
        <fullName evidence="10 12">N-acetylmuramic acid 6-phosphate lyase</fullName>
    </alternativeName>
</protein>
<dbReference type="RefSeq" id="WP_002467025.1">
    <property type="nucleotide sequence ID" value="NZ_CABMFV010000002.1"/>
</dbReference>
<comment type="similarity">
    <text evidence="7 12">Belongs to the GCKR-like family. MurNAc-6-P etherase subfamily.</text>
</comment>
<comment type="caution">
    <text evidence="16">The sequence shown here is derived from an EMBL/GenBank/DDBJ whole genome shotgun (WGS) entry which is preliminary data.</text>
</comment>
<evidence type="ECO:0000313" key="18">
    <source>
        <dbReference type="Proteomes" id="UP000481807"/>
    </source>
</evidence>
<dbReference type="Gene3D" id="1.10.8.1080">
    <property type="match status" value="1"/>
</dbReference>
<dbReference type="FunFam" id="3.40.50.10490:FF:000014">
    <property type="entry name" value="N-acetylmuramic acid 6-phosphate etherase"/>
    <property type="match status" value="1"/>
</dbReference>
<evidence type="ECO:0000256" key="7">
    <source>
        <dbReference type="ARBA" id="ARBA00061234"/>
    </source>
</evidence>
<dbReference type="EMBL" id="QXWP01000003">
    <property type="protein sequence ID" value="NBH30686.1"/>
    <property type="molecule type" value="Genomic_DNA"/>
</dbReference>
<dbReference type="Proteomes" id="UP000481807">
    <property type="component" value="Unassembled WGS sequence"/>
</dbReference>
<comment type="miscellaneous">
    <text evidence="12">A lyase-type mechanism (elimination/hydration) is suggested for the cleavage of the lactyl ether bond of MurNAc 6-phosphate, with the formation of an alpha,beta-unsaturated aldehyde intermediate with (E)-stereochemistry, followed by the syn addition of water to give product.</text>
</comment>
<dbReference type="InterPro" id="IPR005488">
    <property type="entry name" value="Etherase_MurQ"/>
</dbReference>
<feature type="domain" description="SIS" evidence="13">
    <location>
        <begin position="53"/>
        <end position="216"/>
    </location>
</feature>
<proteinExistence type="inferred from homology"/>
<dbReference type="PROSITE" id="PS51464">
    <property type="entry name" value="SIS"/>
    <property type="match status" value="1"/>
</dbReference>
<dbReference type="InterPro" id="IPR005486">
    <property type="entry name" value="Glucokinase_regulatory_CS"/>
</dbReference>
<evidence type="ECO:0000313" key="14">
    <source>
        <dbReference type="EMBL" id="MCG6224985.1"/>
    </source>
</evidence>
<dbReference type="PANTHER" id="PTHR10088">
    <property type="entry name" value="GLUCOKINASE REGULATORY PROTEIN"/>
    <property type="match status" value="1"/>
</dbReference>
<sequence length="295" mass="32046">MNHLTTESRNTETMHLDEMSIQEALQTMNDEDQFVAKAIEPIIPELTKVIKEAISKFKKHGRLIYIGAGTSGRLGVLDAAECVPTFNTSPDEVIGIIAGGSKAMTEAVEGAEDNEEQGKADLKAIQLSKDDIVIGISASGRTPYVKAALAYANEVGAVSVSLSCNTNSEMSKLTQYVLEVPVGPEVLTGSTRLKSGTAQKLILNMISTMTMIGVGKVYDNLMVDLKPTNQKLIQRSIRIIKDICDLNDEEAKLLYEKADQNIKTAVVMYLCDTTKDDAQNKLLQHNGVIKQAIKG</sequence>
<evidence type="ECO:0000313" key="19">
    <source>
        <dbReference type="Proteomes" id="UP000814367"/>
    </source>
</evidence>
<name>A0A8B2ZNK4_STAWA</name>
<dbReference type="EC" id="4.2.1.126" evidence="8 12"/>
<feature type="active site" evidence="12">
    <location>
        <position position="112"/>
    </location>
</feature>
<gene>
    <name evidence="12 16" type="primary">murQ</name>
    <name evidence="15" type="ORF">D3Z30_06790</name>
    <name evidence="16" type="ORF">DXC19_06795</name>
    <name evidence="14" type="ORF">G8J23_02990</name>
</gene>
<evidence type="ECO:0000256" key="3">
    <source>
        <dbReference type="ARBA" id="ARBA00023277"/>
    </source>
</evidence>
<reference evidence="15 18" key="2">
    <citation type="submission" date="2018-08" db="EMBL/GenBank/DDBJ databases">
        <title>Murine metabolic-syndrome-specific gut microbial biobank.</title>
        <authorList>
            <person name="Liu C."/>
        </authorList>
    </citation>
    <scope>NUCLEOTIDE SEQUENCE [LARGE SCALE GENOMIC DNA]</scope>
    <source>
        <strain evidence="15 18">1XD21-27</strain>
    </source>
</reference>
<dbReference type="NCBIfam" id="TIGR00274">
    <property type="entry name" value="N-acetylmuramic acid 6-phosphate etherase"/>
    <property type="match status" value="1"/>
</dbReference>
<dbReference type="SUPFAM" id="SSF53697">
    <property type="entry name" value="SIS domain"/>
    <property type="match status" value="1"/>
</dbReference>
<dbReference type="PROSITE" id="PS01272">
    <property type="entry name" value="GCKR"/>
    <property type="match status" value="1"/>
</dbReference>
<evidence type="ECO:0000256" key="5">
    <source>
        <dbReference type="ARBA" id="ARBA00060595"/>
    </source>
</evidence>
<evidence type="ECO:0000256" key="9">
    <source>
        <dbReference type="ARBA" id="ARBA00070061"/>
    </source>
</evidence>
<dbReference type="Pfam" id="PF22645">
    <property type="entry name" value="GKRP_SIS_N"/>
    <property type="match status" value="1"/>
</dbReference>
<dbReference type="Gene3D" id="3.40.50.10490">
    <property type="entry name" value="Glucose-6-phosphate isomerase like protein, domain 1"/>
    <property type="match status" value="1"/>
</dbReference>
<dbReference type="GO" id="GO:0016835">
    <property type="term" value="F:carbon-oxygen lyase activity"/>
    <property type="evidence" value="ECO:0007669"/>
    <property type="project" value="UniProtKB-UniRule"/>
</dbReference>
<keyword evidence="2 12" id="KW-0456">Lyase</keyword>
<dbReference type="InterPro" id="IPR046348">
    <property type="entry name" value="SIS_dom_sf"/>
</dbReference>
<dbReference type="AlphaFoldDB" id="A0A8B2ZNK4"/>
<dbReference type="InterPro" id="IPR001347">
    <property type="entry name" value="SIS_dom"/>
</dbReference>
<dbReference type="GO" id="GO:0046348">
    <property type="term" value="P:amino sugar catabolic process"/>
    <property type="evidence" value="ECO:0007669"/>
    <property type="project" value="InterPro"/>
</dbReference>
<evidence type="ECO:0000256" key="2">
    <source>
        <dbReference type="ARBA" id="ARBA00023239"/>
    </source>
</evidence>
<evidence type="ECO:0000256" key="10">
    <source>
        <dbReference type="ARBA" id="ARBA00077905"/>
    </source>
</evidence>
<dbReference type="NCBIfam" id="NF009222">
    <property type="entry name" value="PRK12570.1"/>
    <property type="match status" value="1"/>
</dbReference>
<dbReference type="GO" id="GO:0097367">
    <property type="term" value="F:carbohydrate derivative binding"/>
    <property type="evidence" value="ECO:0007669"/>
    <property type="project" value="InterPro"/>
</dbReference>
<dbReference type="UniPathway" id="UPA00342"/>
<evidence type="ECO:0000256" key="1">
    <source>
        <dbReference type="ARBA" id="ARBA00011738"/>
    </source>
</evidence>
<keyword evidence="19" id="KW-1185">Reference proteome</keyword>
<keyword evidence="3 12" id="KW-0119">Carbohydrate metabolism</keyword>
<comment type="subunit">
    <text evidence="1 12">Homodimer.</text>
</comment>